<feature type="signal peptide" evidence="2">
    <location>
        <begin position="1"/>
        <end position="18"/>
    </location>
</feature>
<dbReference type="PANTHER" id="PTHR39328">
    <property type="entry name" value="BLL2871 PROTEIN"/>
    <property type="match status" value="1"/>
</dbReference>
<accession>J2KPQ1</accession>
<dbReference type="AlphaFoldDB" id="J2KPQ1"/>
<feature type="domain" description="Secretion system C-terminal sorting" evidence="3">
    <location>
        <begin position="266"/>
        <end position="336"/>
    </location>
</feature>
<keyword evidence="1 2" id="KW-0732">Signal</keyword>
<evidence type="ECO:0000256" key="2">
    <source>
        <dbReference type="SAM" id="SignalP"/>
    </source>
</evidence>
<gene>
    <name evidence="4" type="ORF">PMI13_00663</name>
</gene>
<dbReference type="PANTHER" id="PTHR39328:SF1">
    <property type="entry name" value="BLL2871 PROTEIN"/>
    <property type="match status" value="1"/>
</dbReference>
<dbReference type="InterPro" id="IPR010430">
    <property type="entry name" value="DUF1028"/>
</dbReference>
<evidence type="ECO:0000313" key="5">
    <source>
        <dbReference type="Proteomes" id="UP000007509"/>
    </source>
</evidence>
<reference evidence="4 5" key="1">
    <citation type="journal article" date="2012" name="J. Bacteriol.">
        <title>Twenty-one genome sequences from Pseudomonas species and 19 genome sequences from diverse bacteria isolated from the rhizosphere and endosphere of Populus deltoides.</title>
        <authorList>
            <person name="Brown S.D."/>
            <person name="Utturkar S.M."/>
            <person name="Klingeman D.M."/>
            <person name="Johnson C.M."/>
            <person name="Martin S.L."/>
            <person name="Land M.L."/>
            <person name="Lu T.Y."/>
            <person name="Schadt C.W."/>
            <person name="Doktycz M.J."/>
            <person name="Pelletier D.A."/>
        </authorList>
    </citation>
    <scope>NUCLEOTIDE SEQUENCE [LARGE SCALE GENOMIC DNA]</scope>
    <source>
        <strain evidence="4 5">CF314</strain>
    </source>
</reference>
<feature type="chain" id="PRO_5003750298" evidence="2">
    <location>
        <begin position="19"/>
        <end position="338"/>
    </location>
</feature>
<dbReference type="PATRIC" id="fig|1144316.3.peg.673"/>
<sequence length="338" mass="36133">MKKLLLGLLLFTHLLSYAQDTFSIVAVDPVTGEVGSAGASCVDLFGLFSTGSEADDIGDVIPGKGAINTQAYYNTTNQNNARTRLLAGDNAAQIINWLVNNDVYSDPQKRQYGIAAITNGIANTKGYTGASTDDYKNHIEGPTYAIQGNILLGKKVLDSMEARFKRQQGSLACKLMAAMQGAKMVGADTRCATNGTSSLFAFLKVAKPTDTYGSPSLLLKVKTHDGDGVEPIDLLQTQFNNSSASSACGGTLAVNSVDKENYAVDIYPNPSSANVKIVHSSKVKELSYDIKDMAGNIVQKGKLKENISTVNIRDLLPGVYFLILNDGKTSVTKKIIKE</sequence>
<evidence type="ECO:0000259" key="3">
    <source>
        <dbReference type="Pfam" id="PF18962"/>
    </source>
</evidence>
<evidence type="ECO:0000313" key="4">
    <source>
        <dbReference type="EMBL" id="EJL75028.1"/>
    </source>
</evidence>
<dbReference type="RefSeq" id="WP_007840642.1">
    <property type="nucleotide sequence ID" value="NZ_AKJY01000011.1"/>
</dbReference>
<keyword evidence="5" id="KW-1185">Reference proteome</keyword>
<dbReference type="Proteomes" id="UP000007509">
    <property type="component" value="Unassembled WGS sequence"/>
</dbReference>
<dbReference type="OrthoDB" id="9790012at2"/>
<evidence type="ECO:0000256" key="1">
    <source>
        <dbReference type="ARBA" id="ARBA00022729"/>
    </source>
</evidence>
<name>J2KPQ1_9FLAO</name>
<dbReference type="InterPro" id="IPR029055">
    <property type="entry name" value="Ntn_hydrolases_N"/>
</dbReference>
<comment type="caution">
    <text evidence="4">The sequence shown here is derived from an EMBL/GenBank/DDBJ whole genome shotgun (WGS) entry which is preliminary data.</text>
</comment>
<dbReference type="InterPro" id="IPR026444">
    <property type="entry name" value="Secre_tail"/>
</dbReference>
<dbReference type="Pfam" id="PF18962">
    <property type="entry name" value="Por_Secre_tail"/>
    <property type="match status" value="1"/>
</dbReference>
<dbReference type="EMBL" id="AKJY01000011">
    <property type="protein sequence ID" value="EJL75028.1"/>
    <property type="molecule type" value="Genomic_DNA"/>
</dbReference>
<dbReference type="Gene3D" id="3.60.20.10">
    <property type="entry name" value="Glutamine Phosphoribosylpyrophosphate, subunit 1, domain 1"/>
    <property type="match status" value="1"/>
</dbReference>
<dbReference type="NCBIfam" id="TIGR04183">
    <property type="entry name" value="Por_Secre_tail"/>
    <property type="match status" value="1"/>
</dbReference>
<proteinExistence type="predicted"/>
<dbReference type="SUPFAM" id="SSF56235">
    <property type="entry name" value="N-terminal nucleophile aminohydrolases (Ntn hydrolases)"/>
    <property type="match status" value="1"/>
</dbReference>
<protein>
    <submittedName>
        <fullName evidence="4">Por secretion system C-terminal sorting domain containing protein</fullName>
    </submittedName>
</protein>
<organism evidence="4 5">
    <name type="scientific">Chryseobacterium populi</name>
    <dbReference type="NCBI Taxonomy" id="1144316"/>
    <lineage>
        <taxon>Bacteria</taxon>
        <taxon>Pseudomonadati</taxon>
        <taxon>Bacteroidota</taxon>
        <taxon>Flavobacteriia</taxon>
        <taxon>Flavobacteriales</taxon>
        <taxon>Weeksellaceae</taxon>
        <taxon>Chryseobacterium group</taxon>
        <taxon>Chryseobacterium</taxon>
    </lineage>
</organism>
<dbReference type="Pfam" id="PF06267">
    <property type="entry name" value="DUF1028"/>
    <property type="match status" value="1"/>
</dbReference>